<dbReference type="WBParaSite" id="L893_g4464.t1">
    <property type="protein sequence ID" value="L893_g4464.t1"/>
    <property type="gene ID" value="L893_g4464"/>
</dbReference>
<dbReference type="InterPro" id="IPR038765">
    <property type="entry name" value="Papain-like_cys_pep_sf"/>
</dbReference>
<dbReference type="InterPro" id="IPR003653">
    <property type="entry name" value="Peptidase_C48_C"/>
</dbReference>
<organism evidence="5 6">
    <name type="scientific">Steinernema glaseri</name>
    <dbReference type="NCBI Taxonomy" id="37863"/>
    <lineage>
        <taxon>Eukaryota</taxon>
        <taxon>Metazoa</taxon>
        <taxon>Ecdysozoa</taxon>
        <taxon>Nematoda</taxon>
        <taxon>Chromadorea</taxon>
        <taxon>Rhabditida</taxon>
        <taxon>Tylenchina</taxon>
        <taxon>Panagrolaimomorpha</taxon>
        <taxon>Strongyloidoidea</taxon>
        <taxon>Steinernematidae</taxon>
        <taxon>Steinernema</taxon>
    </lineage>
</organism>
<keyword evidence="5" id="KW-1185">Reference proteome</keyword>
<keyword evidence="3" id="KW-0378">Hydrolase</keyword>
<reference evidence="6" key="1">
    <citation type="submission" date="2016-11" db="UniProtKB">
        <authorList>
            <consortium name="WormBaseParasite"/>
        </authorList>
    </citation>
    <scope>IDENTIFICATION</scope>
</reference>
<name>A0A1I8ADY2_9BILA</name>
<dbReference type="SUPFAM" id="SSF54001">
    <property type="entry name" value="Cysteine proteinases"/>
    <property type="match status" value="1"/>
</dbReference>
<keyword evidence="2" id="KW-0645">Protease</keyword>
<evidence type="ECO:0000256" key="2">
    <source>
        <dbReference type="ARBA" id="ARBA00022670"/>
    </source>
</evidence>
<dbReference type="Pfam" id="PF02902">
    <property type="entry name" value="Peptidase_C48"/>
    <property type="match status" value="1"/>
</dbReference>
<evidence type="ECO:0000256" key="3">
    <source>
        <dbReference type="ARBA" id="ARBA00022801"/>
    </source>
</evidence>
<proteinExistence type="inferred from homology"/>
<dbReference type="Proteomes" id="UP000095287">
    <property type="component" value="Unplaced"/>
</dbReference>
<dbReference type="Gene3D" id="3.40.395.10">
    <property type="entry name" value="Adenoviral Proteinase, Chain A"/>
    <property type="match status" value="1"/>
</dbReference>
<evidence type="ECO:0000259" key="4">
    <source>
        <dbReference type="Pfam" id="PF02902"/>
    </source>
</evidence>
<evidence type="ECO:0000313" key="6">
    <source>
        <dbReference type="WBParaSite" id="L893_g4464.t1"/>
    </source>
</evidence>
<comment type="similarity">
    <text evidence="1">Belongs to the peptidase C48 family.</text>
</comment>
<evidence type="ECO:0000313" key="5">
    <source>
        <dbReference type="Proteomes" id="UP000095287"/>
    </source>
</evidence>
<feature type="domain" description="Ubiquitin-like protease family profile" evidence="4">
    <location>
        <begin position="39"/>
        <end position="202"/>
    </location>
</feature>
<accession>A0A1I8ADY2</accession>
<dbReference type="GO" id="GO:0006508">
    <property type="term" value="P:proteolysis"/>
    <property type="evidence" value="ECO:0007669"/>
    <property type="project" value="UniProtKB-KW"/>
</dbReference>
<dbReference type="AlphaFoldDB" id="A0A1I8ADY2"/>
<dbReference type="GO" id="GO:0008234">
    <property type="term" value="F:cysteine-type peptidase activity"/>
    <property type="evidence" value="ECO:0007669"/>
    <property type="project" value="InterPro"/>
</dbReference>
<protein>
    <submittedName>
        <fullName evidence="6">ULP_PROTEASE domain-containing protein</fullName>
    </submittedName>
</protein>
<sequence>MSIRFHNWDDFERSYLLLWDDADSGVTHNNLMESAAMMKYLAWVFQQLQADRQQKFAFTPVDYLSYGTRDIPRLSWFGAANPDTLLVPRCAQGHWTCYVVSTLWANIVHYDPRRMKDHRLNDPEDEIFVQVGDLLTQSAVQEFPNLADAELELAGMQNFVNHWQPPRDYINCGFFVASVLEQTMRGQTLQNFNVNAFRRHVASI</sequence>
<evidence type="ECO:0000256" key="1">
    <source>
        <dbReference type="ARBA" id="ARBA00005234"/>
    </source>
</evidence>